<evidence type="ECO:0000256" key="13">
    <source>
        <dbReference type="ARBA" id="ARBA00023125"/>
    </source>
</evidence>
<dbReference type="NCBIfam" id="NF002882">
    <property type="entry name" value="PRK03348.1"/>
    <property type="match status" value="1"/>
</dbReference>
<feature type="site" description="Substrate discrimination" evidence="17">
    <location>
        <position position="30"/>
    </location>
</feature>
<dbReference type="GO" id="GO:0003684">
    <property type="term" value="F:damaged DNA binding"/>
    <property type="evidence" value="ECO:0007669"/>
    <property type="project" value="InterPro"/>
</dbReference>
<dbReference type="GO" id="GO:0042276">
    <property type="term" value="P:error-prone translesion synthesis"/>
    <property type="evidence" value="ECO:0007669"/>
    <property type="project" value="TreeGrafter"/>
</dbReference>
<dbReference type="FunFam" id="3.40.1170.60:FF:000001">
    <property type="entry name" value="DNA polymerase IV"/>
    <property type="match status" value="1"/>
</dbReference>
<dbReference type="GO" id="GO:0005829">
    <property type="term" value="C:cytosol"/>
    <property type="evidence" value="ECO:0007669"/>
    <property type="project" value="TreeGrafter"/>
</dbReference>
<organism evidence="20 21">
    <name type="scientific">Auraticoccus monumenti</name>
    <dbReference type="NCBI Taxonomy" id="675864"/>
    <lineage>
        <taxon>Bacteria</taxon>
        <taxon>Bacillati</taxon>
        <taxon>Actinomycetota</taxon>
        <taxon>Actinomycetes</taxon>
        <taxon>Propionibacteriales</taxon>
        <taxon>Propionibacteriaceae</taxon>
        <taxon>Auraticoccus</taxon>
    </lineage>
</organism>
<dbReference type="SUPFAM" id="SSF100879">
    <property type="entry name" value="Lesion bypass DNA polymerase (Y-family), little finger domain"/>
    <property type="match status" value="1"/>
</dbReference>
<feature type="active site" evidence="17">
    <location>
        <position position="120"/>
    </location>
</feature>
<evidence type="ECO:0000256" key="15">
    <source>
        <dbReference type="ARBA" id="ARBA00025589"/>
    </source>
</evidence>
<evidence type="ECO:0000256" key="16">
    <source>
        <dbReference type="ARBA" id="ARBA00049244"/>
    </source>
</evidence>
<evidence type="ECO:0000256" key="8">
    <source>
        <dbReference type="ARBA" id="ARBA00022705"/>
    </source>
</evidence>
<evidence type="ECO:0000256" key="9">
    <source>
        <dbReference type="ARBA" id="ARBA00022723"/>
    </source>
</evidence>
<evidence type="ECO:0000256" key="1">
    <source>
        <dbReference type="ARBA" id="ARBA00004496"/>
    </source>
</evidence>
<dbReference type="Pfam" id="PF11799">
    <property type="entry name" value="IMS_C"/>
    <property type="match status" value="1"/>
</dbReference>
<dbReference type="Gene3D" id="1.10.150.20">
    <property type="entry name" value="5' to 3' exonuclease, C-terminal subdomain"/>
    <property type="match status" value="1"/>
</dbReference>
<feature type="domain" description="UmuC" evidence="19">
    <location>
        <begin position="21"/>
        <end position="205"/>
    </location>
</feature>
<dbReference type="Pfam" id="PF00817">
    <property type="entry name" value="IMS"/>
    <property type="match status" value="1"/>
</dbReference>
<keyword evidence="4 17" id="KW-0515">Mutator protein</keyword>
<keyword evidence="9 17" id="KW-0479">Metal-binding</keyword>
<dbReference type="InterPro" id="IPR053848">
    <property type="entry name" value="IMS_HHH_1"/>
</dbReference>
<dbReference type="AlphaFoldDB" id="A0A1G7ETE3"/>
<evidence type="ECO:0000256" key="17">
    <source>
        <dbReference type="HAMAP-Rule" id="MF_01113"/>
    </source>
</evidence>
<dbReference type="Gene3D" id="3.30.70.270">
    <property type="match status" value="1"/>
</dbReference>
<dbReference type="Gene3D" id="3.30.1490.100">
    <property type="entry name" value="DNA polymerase, Y-family, little finger domain"/>
    <property type="match status" value="1"/>
</dbReference>
<keyword evidence="5 17" id="KW-0963">Cytoplasm</keyword>
<evidence type="ECO:0000313" key="20">
    <source>
        <dbReference type="EMBL" id="SDE66892.1"/>
    </source>
</evidence>
<comment type="subcellular location">
    <subcellularLocation>
        <location evidence="1 17">Cytoplasm</location>
    </subcellularLocation>
</comment>
<keyword evidence="11 17" id="KW-0460">Magnesium</keyword>
<comment type="similarity">
    <text evidence="2 17">Belongs to the DNA polymerase type-Y family.</text>
</comment>
<evidence type="ECO:0000259" key="19">
    <source>
        <dbReference type="PROSITE" id="PS50173"/>
    </source>
</evidence>
<sequence length="462" mass="49260">MSARRGRIEDVPYPDPTRPAVLHLDLDAFFAAVEQRDKPSLRGKPVVVGGVGGRGVVATASYEARVFGIGSAMPTGQARRLCPNAAYLGGRFDAYRPVSEQVMALARELSPLVEPVSMDEAYVDLGGREDGGPLDVDGVTEIAERFRADVRARTGLTVSVGAGGSKLVAKIASDLRKPDALVVVPPAEQAELLAPLSVKKIPGVGAVSAQQLARHGFHTIGQLAVAGEQELVRLLGRAHGGGLWALSRGIDPRPVISTREAKSVSAESTFGMDLTDRRDLEHRLGRLSERVAARLVEQGLAGRTVTIKVRRYDFQTLNRSRTLQHATSSAKEVGGHARELLRAIDLAGGVRLLGVGVSGLTEYAQADLLSADDVEPVLDPDLPEEPEEPVRDDAEEWRPGQDVCHDEHGPGWVQGSGAGRVTVRFEGPHTPVGRIRTFADDDPALRPAGPPEYLPQGDPAPG</sequence>
<feature type="compositionally biased region" description="Basic and acidic residues" evidence="18">
    <location>
        <begin position="388"/>
        <end position="409"/>
    </location>
</feature>
<evidence type="ECO:0000256" key="12">
    <source>
        <dbReference type="ARBA" id="ARBA00022932"/>
    </source>
</evidence>
<dbReference type="EMBL" id="LT629688">
    <property type="protein sequence ID" value="SDE66892.1"/>
    <property type="molecule type" value="Genomic_DNA"/>
</dbReference>
<dbReference type="FunFam" id="3.30.1490.100:FF:000004">
    <property type="entry name" value="DNA polymerase IV"/>
    <property type="match status" value="1"/>
</dbReference>
<dbReference type="STRING" id="675864.SAMN04489747_4038"/>
<dbReference type="CDD" id="cd03586">
    <property type="entry name" value="PolY_Pol_IV_kappa"/>
    <property type="match status" value="1"/>
</dbReference>
<comment type="cofactor">
    <cofactor evidence="17">
        <name>Mg(2+)</name>
        <dbReference type="ChEBI" id="CHEBI:18420"/>
    </cofactor>
    <text evidence="17">Binds 2 magnesium ions per subunit.</text>
</comment>
<proteinExistence type="inferred from homology"/>
<gene>
    <name evidence="17" type="primary">dinB</name>
    <name evidence="20" type="ORF">SAMN04489747_4038</name>
</gene>
<dbReference type="EC" id="2.7.7.7" evidence="17"/>
<evidence type="ECO:0000256" key="4">
    <source>
        <dbReference type="ARBA" id="ARBA00022457"/>
    </source>
</evidence>
<comment type="catalytic activity">
    <reaction evidence="16 17">
        <text>DNA(n) + a 2'-deoxyribonucleoside 5'-triphosphate = DNA(n+1) + diphosphate</text>
        <dbReference type="Rhea" id="RHEA:22508"/>
        <dbReference type="Rhea" id="RHEA-COMP:17339"/>
        <dbReference type="Rhea" id="RHEA-COMP:17340"/>
        <dbReference type="ChEBI" id="CHEBI:33019"/>
        <dbReference type="ChEBI" id="CHEBI:61560"/>
        <dbReference type="ChEBI" id="CHEBI:173112"/>
        <dbReference type="EC" id="2.7.7.7"/>
    </reaction>
</comment>
<dbReference type="HAMAP" id="MF_01113">
    <property type="entry name" value="DNApol_IV"/>
    <property type="match status" value="1"/>
</dbReference>
<comment type="subunit">
    <text evidence="3 17">Monomer.</text>
</comment>
<evidence type="ECO:0000256" key="7">
    <source>
        <dbReference type="ARBA" id="ARBA00022695"/>
    </source>
</evidence>
<dbReference type="InterPro" id="IPR036775">
    <property type="entry name" value="DNA_pol_Y-fam_lit_finger_sf"/>
</dbReference>
<name>A0A1G7ETE3_9ACTN</name>
<dbReference type="GO" id="GO:0009432">
    <property type="term" value="P:SOS response"/>
    <property type="evidence" value="ECO:0007669"/>
    <property type="project" value="TreeGrafter"/>
</dbReference>
<dbReference type="InterPro" id="IPR022880">
    <property type="entry name" value="DNApol_IV"/>
</dbReference>
<keyword evidence="6 17" id="KW-0808">Transferase</keyword>
<dbReference type="NCBIfam" id="NF002677">
    <property type="entry name" value="PRK02406.1"/>
    <property type="match status" value="1"/>
</dbReference>
<keyword evidence="8 17" id="KW-0235">DNA replication</keyword>
<protein>
    <recommendedName>
        <fullName evidence="17">DNA polymerase IV</fullName>
        <shortName evidence="17">Pol IV</shortName>
        <ecNumber evidence="17">2.7.7.7</ecNumber>
    </recommendedName>
</protein>
<dbReference type="SUPFAM" id="SSF56672">
    <property type="entry name" value="DNA/RNA polymerases"/>
    <property type="match status" value="1"/>
</dbReference>
<feature type="region of interest" description="Disordered" evidence="18">
    <location>
        <begin position="374"/>
        <end position="462"/>
    </location>
</feature>
<comment type="function">
    <text evidence="15 17">Poorly processive, error-prone DNA polymerase involved in untargeted mutagenesis. Copies undamaged DNA at stalled replication forks, which arise in vivo from mismatched or misaligned primer ends. These misaligned primers can be extended by PolIV. Exhibits no 3'-5' exonuclease (proofreading) activity. May be involved in translesional synthesis, in conjunction with the beta clamp from PolIII.</text>
</comment>
<keyword evidence="12 17" id="KW-0239">DNA-directed DNA polymerase</keyword>
<dbReference type="GO" id="GO:0003887">
    <property type="term" value="F:DNA-directed DNA polymerase activity"/>
    <property type="evidence" value="ECO:0007669"/>
    <property type="project" value="UniProtKB-UniRule"/>
</dbReference>
<evidence type="ECO:0000313" key="21">
    <source>
        <dbReference type="Proteomes" id="UP000198546"/>
    </source>
</evidence>
<dbReference type="PROSITE" id="PS50173">
    <property type="entry name" value="UMUC"/>
    <property type="match status" value="1"/>
</dbReference>
<dbReference type="InterPro" id="IPR017961">
    <property type="entry name" value="DNA_pol_Y-fam_little_finger"/>
</dbReference>
<dbReference type="InterPro" id="IPR001126">
    <property type="entry name" value="UmuC"/>
</dbReference>
<evidence type="ECO:0000256" key="11">
    <source>
        <dbReference type="ARBA" id="ARBA00022842"/>
    </source>
</evidence>
<dbReference type="GO" id="GO:0006261">
    <property type="term" value="P:DNA-templated DNA replication"/>
    <property type="evidence" value="ECO:0007669"/>
    <property type="project" value="UniProtKB-UniRule"/>
</dbReference>
<keyword evidence="14 17" id="KW-0234">DNA repair</keyword>
<feature type="compositionally biased region" description="Pro residues" evidence="18">
    <location>
        <begin position="448"/>
        <end position="462"/>
    </location>
</feature>
<dbReference type="PANTHER" id="PTHR11076:SF33">
    <property type="entry name" value="DNA POLYMERASE KAPPA"/>
    <property type="match status" value="1"/>
</dbReference>
<reference evidence="20 21" key="1">
    <citation type="submission" date="2016-10" db="EMBL/GenBank/DDBJ databases">
        <authorList>
            <person name="de Groot N.N."/>
        </authorList>
    </citation>
    <scope>NUCLEOTIDE SEQUENCE [LARGE SCALE GENOMIC DNA]</scope>
    <source>
        <strain evidence="20 21">MON 2.2</strain>
    </source>
</reference>
<keyword evidence="7 17" id="KW-0548">Nucleotidyltransferase</keyword>
<dbReference type="InterPro" id="IPR043128">
    <property type="entry name" value="Rev_trsase/Diguanyl_cyclase"/>
</dbReference>
<evidence type="ECO:0000256" key="18">
    <source>
        <dbReference type="SAM" id="MobiDB-lite"/>
    </source>
</evidence>
<evidence type="ECO:0000256" key="6">
    <source>
        <dbReference type="ARBA" id="ARBA00022679"/>
    </source>
</evidence>
<dbReference type="GO" id="GO:0006281">
    <property type="term" value="P:DNA repair"/>
    <property type="evidence" value="ECO:0007669"/>
    <property type="project" value="UniProtKB-UniRule"/>
</dbReference>
<dbReference type="PANTHER" id="PTHR11076">
    <property type="entry name" value="DNA REPAIR POLYMERASE UMUC / TRANSFERASE FAMILY MEMBER"/>
    <property type="match status" value="1"/>
</dbReference>
<feature type="compositionally biased region" description="Acidic residues" evidence="18">
    <location>
        <begin position="374"/>
        <end position="387"/>
    </location>
</feature>
<dbReference type="InterPro" id="IPR043502">
    <property type="entry name" value="DNA/RNA_pol_sf"/>
</dbReference>
<evidence type="ECO:0000256" key="3">
    <source>
        <dbReference type="ARBA" id="ARBA00011245"/>
    </source>
</evidence>
<evidence type="ECO:0000256" key="5">
    <source>
        <dbReference type="ARBA" id="ARBA00022490"/>
    </source>
</evidence>
<dbReference type="Pfam" id="PF21999">
    <property type="entry name" value="IMS_HHH_1"/>
    <property type="match status" value="1"/>
</dbReference>
<feature type="binding site" evidence="17">
    <location>
        <position position="25"/>
    </location>
    <ligand>
        <name>Mg(2+)</name>
        <dbReference type="ChEBI" id="CHEBI:18420"/>
    </ligand>
</feature>
<keyword evidence="13 17" id="KW-0238">DNA-binding</keyword>
<dbReference type="InterPro" id="IPR050116">
    <property type="entry name" value="DNA_polymerase-Y"/>
</dbReference>
<evidence type="ECO:0000256" key="14">
    <source>
        <dbReference type="ARBA" id="ARBA00023204"/>
    </source>
</evidence>
<evidence type="ECO:0000256" key="2">
    <source>
        <dbReference type="ARBA" id="ARBA00010945"/>
    </source>
</evidence>
<evidence type="ECO:0000256" key="10">
    <source>
        <dbReference type="ARBA" id="ARBA00022763"/>
    </source>
</evidence>
<accession>A0A1G7ETE3</accession>
<dbReference type="Proteomes" id="UP000198546">
    <property type="component" value="Chromosome i"/>
</dbReference>
<dbReference type="GO" id="GO:0000287">
    <property type="term" value="F:magnesium ion binding"/>
    <property type="evidence" value="ECO:0007669"/>
    <property type="project" value="UniProtKB-UniRule"/>
</dbReference>
<feature type="binding site" evidence="17">
    <location>
        <position position="119"/>
    </location>
    <ligand>
        <name>Mg(2+)</name>
        <dbReference type="ChEBI" id="CHEBI:18420"/>
    </ligand>
</feature>
<dbReference type="Gene3D" id="3.40.1170.60">
    <property type="match status" value="1"/>
</dbReference>
<keyword evidence="10 17" id="KW-0227">DNA damage</keyword>
<keyword evidence="21" id="KW-1185">Reference proteome</keyword>